<dbReference type="Proteomes" id="UP001370758">
    <property type="component" value="Unassembled WGS sequence"/>
</dbReference>
<dbReference type="FunFam" id="3.60.21.10:FF:000035">
    <property type="entry name" value="Lariat debranching enzyme"/>
    <property type="match status" value="1"/>
</dbReference>
<evidence type="ECO:0000256" key="6">
    <source>
        <dbReference type="ARBA" id="ARBA00022664"/>
    </source>
</evidence>
<dbReference type="Pfam" id="PF05011">
    <property type="entry name" value="DBR1"/>
    <property type="match status" value="1"/>
</dbReference>
<sequence length="526" mass="59396">MDPEPSASTETDQETLIQPPNPDMVFRDGLRVAIQGCGHGMLDQIYATIEQACRIHSYKVDLLIICGDFQAVRNSRDLLSMAVPPKYRHMGDFYKYYNGSKVAPIPTLFVGGNHEASSHLYELNLGGWVCPNMYYMGGTGVVNVNGIRIAGVSGIYNENNYRRPRFEKPPFDDRSMRSAYHYRAHELFKLNVLSGDIDIFVSHDWPEGITKYGNEARLLAVKQHFRKEVAENRLGSPPLMGVLRKLKPTYWFAAHMHIKFPAVVDHGPALESTAKEEEDDDWTQLEDTLKAKNEDEIDLDMDEDETTPQGEDKKQKQPAQNTQPEIAIPSSSSSPSSATYPSPPTKSTRTHFLALDKLLPRRDFLQILTIPSRNPLPLSNPLRTRLLYDREWLAISRVFEPLDVASGPGLSQFMKSAQNDKRVVKRVNEELKWVNENITDEKLVIPENWVRTAKFQFDDNIKATNSPDKFINPQTETYCNLLGIENKWAPPPHMRISLTPEPQETLHAKTMDAAAEGSDAATGSSN</sequence>
<dbReference type="InterPro" id="IPR004843">
    <property type="entry name" value="Calcineurin-like_PHP"/>
</dbReference>
<accession>A0AAV9VVV6</accession>
<dbReference type="AlphaFoldDB" id="A0AAV9VVV6"/>
<keyword evidence="6" id="KW-0507">mRNA processing</keyword>
<dbReference type="GO" id="GO:0000398">
    <property type="term" value="P:mRNA splicing, via spliceosome"/>
    <property type="evidence" value="ECO:0007669"/>
    <property type="project" value="TreeGrafter"/>
</dbReference>
<dbReference type="PANTHER" id="PTHR12849:SF0">
    <property type="entry name" value="LARIAT DEBRANCHING ENZYME"/>
    <property type="match status" value="1"/>
</dbReference>
<comment type="cofactor">
    <cofactor evidence="2">
        <name>Zn(2+)</name>
        <dbReference type="ChEBI" id="CHEBI:29105"/>
    </cofactor>
</comment>
<comment type="cofactor">
    <cofactor evidence="3">
        <name>Fe(2+)</name>
        <dbReference type="ChEBI" id="CHEBI:29033"/>
    </cofactor>
</comment>
<keyword evidence="9" id="KW-0862">Zinc</keyword>
<dbReference type="GO" id="GO:0046872">
    <property type="term" value="F:metal ion binding"/>
    <property type="evidence" value="ECO:0007669"/>
    <property type="project" value="UniProtKB-KW"/>
</dbReference>
<evidence type="ECO:0000256" key="8">
    <source>
        <dbReference type="ARBA" id="ARBA00022801"/>
    </source>
</evidence>
<reference evidence="15 16" key="1">
    <citation type="submission" date="2023-08" db="EMBL/GenBank/DDBJ databases">
        <authorList>
            <person name="Palmer J.M."/>
        </authorList>
    </citation>
    <scope>NUCLEOTIDE SEQUENCE [LARGE SCALE GENOMIC DNA]</scope>
    <source>
        <strain evidence="15 16">TWF481</strain>
    </source>
</reference>
<dbReference type="PANTHER" id="PTHR12849">
    <property type="entry name" value="RNA LARIAT DEBRANCHING ENZYME"/>
    <property type="match status" value="1"/>
</dbReference>
<evidence type="ECO:0000256" key="4">
    <source>
        <dbReference type="ARBA" id="ARBA00004123"/>
    </source>
</evidence>
<dbReference type="Pfam" id="PF00149">
    <property type="entry name" value="Metallophos"/>
    <property type="match status" value="1"/>
</dbReference>
<feature type="region of interest" description="Disordered" evidence="13">
    <location>
        <begin position="501"/>
        <end position="526"/>
    </location>
</feature>
<comment type="subcellular location">
    <subcellularLocation>
        <location evidence="4">Nucleus</location>
    </subcellularLocation>
</comment>
<evidence type="ECO:0000256" key="9">
    <source>
        <dbReference type="ARBA" id="ARBA00022833"/>
    </source>
</evidence>
<evidence type="ECO:0000256" key="3">
    <source>
        <dbReference type="ARBA" id="ARBA00001954"/>
    </source>
</evidence>
<dbReference type="SUPFAM" id="SSF56300">
    <property type="entry name" value="Metallo-dependent phosphatases"/>
    <property type="match status" value="1"/>
</dbReference>
<evidence type="ECO:0000256" key="1">
    <source>
        <dbReference type="ARBA" id="ARBA00001936"/>
    </source>
</evidence>
<keyword evidence="7" id="KW-0479">Metal-binding</keyword>
<evidence type="ECO:0000256" key="7">
    <source>
        <dbReference type="ARBA" id="ARBA00022723"/>
    </source>
</evidence>
<dbReference type="Gene3D" id="3.60.21.10">
    <property type="match status" value="1"/>
</dbReference>
<dbReference type="InterPro" id="IPR007708">
    <property type="entry name" value="DBR1_C"/>
</dbReference>
<feature type="region of interest" description="Disordered" evidence="13">
    <location>
        <begin position="1"/>
        <end position="20"/>
    </location>
</feature>
<organism evidence="15 16">
    <name type="scientific">Arthrobotrys musiformis</name>
    <dbReference type="NCBI Taxonomy" id="47236"/>
    <lineage>
        <taxon>Eukaryota</taxon>
        <taxon>Fungi</taxon>
        <taxon>Dikarya</taxon>
        <taxon>Ascomycota</taxon>
        <taxon>Pezizomycotina</taxon>
        <taxon>Orbiliomycetes</taxon>
        <taxon>Orbiliales</taxon>
        <taxon>Orbiliaceae</taxon>
        <taxon>Arthrobotrys</taxon>
    </lineage>
</organism>
<evidence type="ECO:0000256" key="12">
    <source>
        <dbReference type="ARBA" id="ARBA00023242"/>
    </source>
</evidence>
<proteinExistence type="inferred from homology"/>
<dbReference type="SMART" id="SM01124">
    <property type="entry name" value="DBR1"/>
    <property type="match status" value="1"/>
</dbReference>
<evidence type="ECO:0000256" key="11">
    <source>
        <dbReference type="ARBA" id="ARBA00023211"/>
    </source>
</evidence>
<evidence type="ECO:0000256" key="2">
    <source>
        <dbReference type="ARBA" id="ARBA00001947"/>
    </source>
</evidence>
<protein>
    <recommendedName>
        <fullName evidence="14">Lariat debranching enzyme C-terminal domain-containing protein</fullName>
    </recommendedName>
</protein>
<feature type="compositionally biased region" description="Low complexity" evidence="13">
    <location>
        <begin position="329"/>
        <end position="340"/>
    </location>
</feature>
<comment type="cofactor">
    <cofactor evidence="1">
        <name>Mn(2+)</name>
        <dbReference type="ChEBI" id="CHEBI:29035"/>
    </cofactor>
</comment>
<gene>
    <name evidence="15" type="ORF">TWF481_012024</name>
</gene>
<feature type="region of interest" description="Disordered" evidence="13">
    <location>
        <begin position="290"/>
        <end position="348"/>
    </location>
</feature>
<keyword evidence="12" id="KW-0539">Nucleus</keyword>
<name>A0AAV9VVV6_9PEZI</name>
<evidence type="ECO:0000256" key="10">
    <source>
        <dbReference type="ARBA" id="ARBA00023004"/>
    </source>
</evidence>
<evidence type="ECO:0000259" key="14">
    <source>
        <dbReference type="SMART" id="SM01124"/>
    </source>
</evidence>
<evidence type="ECO:0000256" key="13">
    <source>
        <dbReference type="SAM" id="MobiDB-lite"/>
    </source>
</evidence>
<feature type="compositionally biased region" description="Polar residues" evidence="13">
    <location>
        <begin position="1"/>
        <end position="18"/>
    </location>
</feature>
<keyword evidence="8" id="KW-0378">Hydrolase</keyword>
<keyword evidence="11" id="KW-0464">Manganese</keyword>
<evidence type="ECO:0000313" key="16">
    <source>
        <dbReference type="Proteomes" id="UP001370758"/>
    </source>
</evidence>
<feature type="compositionally biased region" description="Acidic residues" evidence="13">
    <location>
        <begin position="295"/>
        <end position="306"/>
    </location>
</feature>
<dbReference type="GO" id="GO:0008419">
    <property type="term" value="F:RNA lariat debranching enzyme activity"/>
    <property type="evidence" value="ECO:0007669"/>
    <property type="project" value="TreeGrafter"/>
</dbReference>
<dbReference type="InterPro" id="IPR041816">
    <property type="entry name" value="Dbr1_N"/>
</dbReference>
<keyword evidence="10" id="KW-0408">Iron</keyword>
<keyword evidence="16" id="KW-1185">Reference proteome</keyword>
<feature type="domain" description="Lariat debranching enzyme C-terminal" evidence="14">
    <location>
        <begin position="342"/>
        <end position="488"/>
    </location>
</feature>
<evidence type="ECO:0000313" key="15">
    <source>
        <dbReference type="EMBL" id="KAK6497619.1"/>
    </source>
</evidence>
<evidence type="ECO:0000256" key="5">
    <source>
        <dbReference type="ARBA" id="ARBA00006045"/>
    </source>
</evidence>
<dbReference type="InterPro" id="IPR029052">
    <property type="entry name" value="Metallo-depent_PP-like"/>
</dbReference>
<dbReference type="CDD" id="cd00844">
    <property type="entry name" value="MPP_Dbr1_N"/>
    <property type="match status" value="1"/>
</dbReference>
<comment type="caution">
    <text evidence="15">The sequence shown here is derived from an EMBL/GenBank/DDBJ whole genome shotgun (WGS) entry which is preliminary data.</text>
</comment>
<dbReference type="GO" id="GO:0005634">
    <property type="term" value="C:nucleus"/>
    <property type="evidence" value="ECO:0007669"/>
    <property type="project" value="UniProtKB-SubCell"/>
</dbReference>
<comment type="similarity">
    <text evidence="5">Belongs to the lariat debranching enzyme family.</text>
</comment>
<dbReference type="EMBL" id="JAVHJL010000009">
    <property type="protein sequence ID" value="KAK6497619.1"/>
    <property type="molecule type" value="Genomic_DNA"/>
</dbReference>